<proteinExistence type="predicted"/>
<dbReference type="GO" id="GO:0042910">
    <property type="term" value="F:xenobiotic transmembrane transporter activity"/>
    <property type="evidence" value="ECO:0007669"/>
    <property type="project" value="InterPro"/>
</dbReference>
<name>A0A6J4VI61_9BACT</name>
<evidence type="ECO:0000256" key="5">
    <source>
        <dbReference type="ARBA" id="ARBA00022692"/>
    </source>
</evidence>
<feature type="transmembrane region" description="Helical" evidence="11">
    <location>
        <begin position="438"/>
        <end position="458"/>
    </location>
</feature>
<evidence type="ECO:0000256" key="3">
    <source>
        <dbReference type="ARBA" id="ARBA00022449"/>
    </source>
</evidence>
<dbReference type="PANTHER" id="PTHR43298">
    <property type="entry name" value="MULTIDRUG RESISTANCE PROTEIN NORM-RELATED"/>
    <property type="match status" value="1"/>
</dbReference>
<evidence type="ECO:0000256" key="4">
    <source>
        <dbReference type="ARBA" id="ARBA00022475"/>
    </source>
</evidence>
<keyword evidence="5 11" id="KW-0812">Transmembrane</keyword>
<evidence type="ECO:0000256" key="7">
    <source>
        <dbReference type="ARBA" id="ARBA00023065"/>
    </source>
</evidence>
<feature type="transmembrane region" description="Helical" evidence="11">
    <location>
        <begin position="115"/>
        <end position="134"/>
    </location>
</feature>
<dbReference type="GO" id="GO:0006811">
    <property type="term" value="P:monoatomic ion transport"/>
    <property type="evidence" value="ECO:0007669"/>
    <property type="project" value="UniProtKB-KW"/>
</dbReference>
<evidence type="ECO:0000256" key="10">
    <source>
        <dbReference type="SAM" id="MobiDB-lite"/>
    </source>
</evidence>
<dbReference type="GO" id="GO:0015297">
    <property type="term" value="F:antiporter activity"/>
    <property type="evidence" value="ECO:0007669"/>
    <property type="project" value="UniProtKB-KW"/>
</dbReference>
<dbReference type="PIRSF" id="PIRSF006603">
    <property type="entry name" value="DinF"/>
    <property type="match status" value="1"/>
</dbReference>
<feature type="transmembrane region" description="Helical" evidence="11">
    <location>
        <begin position="372"/>
        <end position="397"/>
    </location>
</feature>
<evidence type="ECO:0000256" key="11">
    <source>
        <dbReference type="SAM" id="Phobius"/>
    </source>
</evidence>
<evidence type="ECO:0000256" key="1">
    <source>
        <dbReference type="ARBA" id="ARBA00004651"/>
    </source>
</evidence>
<dbReference type="Pfam" id="PF01554">
    <property type="entry name" value="MatE"/>
    <property type="match status" value="2"/>
</dbReference>
<keyword evidence="7" id="KW-0406">Ion transport</keyword>
<protein>
    <recommendedName>
        <fullName evidence="9">Multidrug-efflux transporter</fullName>
    </recommendedName>
</protein>
<reference evidence="12" key="1">
    <citation type="submission" date="2020-02" db="EMBL/GenBank/DDBJ databases">
        <authorList>
            <person name="Meier V. D."/>
        </authorList>
    </citation>
    <scope>NUCLEOTIDE SEQUENCE</scope>
    <source>
        <strain evidence="12">AVDCRST_MAG19</strain>
    </source>
</reference>
<dbReference type="InterPro" id="IPR048279">
    <property type="entry name" value="MdtK-like"/>
</dbReference>
<keyword evidence="4" id="KW-1003">Cell membrane</keyword>
<evidence type="ECO:0000256" key="2">
    <source>
        <dbReference type="ARBA" id="ARBA00022448"/>
    </source>
</evidence>
<feature type="transmembrane region" description="Helical" evidence="11">
    <location>
        <begin position="342"/>
        <end position="360"/>
    </location>
</feature>
<dbReference type="CDD" id="cd13137">
    <property type="entry name" value="MATE_NorM_like"/>
    <property type="match status" value="1"/>
</dbReference>
<keyword evidence="6 11" id="KW-1133">Transmembrane helix</keyword>
<dbReference type="EMBL" id="CADCWL010000205">
    <property type="protein sequence ID" value="CAA9578582.1"/>
    <property type="molecule type" value="Genomic_DNA"/>
</dbReference>
<feature type="transmembrane region" description="Helical" evidence="11">
    <location>
        <begin position="154"/>
        <end position="175"/>
    </location>
</feature>
<keyword evidence="3" id="KW-0050">Antiport</keyword>
<dbReference type="InterPro" id="IPR050222">
    <property type="entry name" value="MATE_MdtK"/>
</dbReference>
<dbReference type="GO" id="GO:0005886">
    <property type="term" value="C:plasma membrane"/>
    <property type="evidence" value="ECO:0007669"/>
    <property type="project" value="UniProtKB-SubCell"/>
</dbReference>
<accession>A0A6J4VI61</accession>
<comment type="subcellular location">
    <subcellularLocation>
        <location evidence="1">Cell membrane</location>
        <topology evidence="1">Multi-pass membrane protein</topology>
    </subcellularLocation>
</comment>
<dbReference type="NCBIfam" id="TIGR00797">
    <property type="entry name" value="matE"/>
    <property type="match status" value="1"/>
</dbReference>
<dbReference type="InterPro" id="IPR002528">
    <property type="entry name" value="MATE_fam"/>
</dbReference>
<evidence type="ECO:0000313" key="12">
    <source>
        <dbReference type="EMBL" id="CAA9578582.1"/>
    </source>
</evidence>
<sequence>MATAIDDAPQVAGTEVSPGGRPDETDPKPMTQRRVLGLATPIIGENLLQTAVGAVDTLLVARLGAAAVAGVGTGFEIVFFIIAILSAIDIGATVLVSQAIGAGDRRRANALARQAIVWGLVLAVPVSAAIYLAAPTIIGLFGTEPDVAAAATTYLQIIAATGVALFLSFVCGAVLRGAGDSRTPLAAAAIANVVNVAVASALILGRFGLPALGVAGSAWGAAAGRTVGAAFMLAVMVGGRTALSLRGGWGWRPRPAVARQIFALGVPAAVEQVLTSGAFMTLIAVVALIGTPALAAQQIAFTALSTAFLPGVAFSITATALVGQSIGARRPADARTAWLISLRWAVAWLGVGGALVFGFAERLMRIFSSDPAVIGAGVNALRALGLVLPFWAVWFVSSGGLRGSGDTRTPLIVGASTMWLAVGFAWVVVRWFGGGLGWVWIAFGITSAPAALLMWWLFRRRIGDYEAGRRALPTVDGAGGH</sequence>
<feature type="transmembrane region" description="Helical" evidence="11">
    <location>
        <begin position="261"/>
        <end position="289"/>
    </location>
</feature>
<evidence type="ECO:0000256" key="9">
    <source>
        <dbReference type="ARBA" id="ARBA00031636"/>
    </source>
</evidence>
<feature type="transmembrane region" description="Helical" evidence="11">
    <location>
        <begin position="409"/>
        <end position="432"/>
    </location>
</feature>
<feature type="transmembrane region" description="Helical" evidence="11">
    <location>
        <begin position="187"/>
        <end position="209"/>
    </location>
</feature>
<keyword evidence="2" id="KW-0813">Transport</keyword>
<evidence type="ECO:0000256" key="8">
    <source>
        <dbReference type="ARBA" id="ARBA00023136"/>
    </source>
</evidence>
<dbReference type="AlphaFoldDB" id="A0A6J4VI61"/>
<keyword evidence="8 11" id="KW-0472">Membrane</keyword>
<dbReference type="PANTHER" id="PTHR43298:SF2">
    <property type="entry name" value="FMN_FAD EXPORTER YEEO-RELATED"/>
    <property type="match status" value="1"/>
</dbReference>
<feature type="region of interest" description="Disordered" evidence="10">
    <location>
        <begin position="1"/>
        <end position="30"/>
    </location>
</feature>
<evidence type="ECO:0000256" key="6">
    <source>
        <dbReference type="ARBA" id="ARBA00022989"/>
    </source>
</evidence>
<organism evidence="12">
    <name type="scientific">uncultured Thermomicrobiales bacterium</name>
    <dbReference type="NCBI Taxonomy" id="1645740"/>
    <lineage>
        <taxon>Bacteria</taxon>
        <taxon>Pseudomonadati</taxon>
        <taxon>Thermomicrobiota</taxon>
        <taxon>Thermomicrobia</taxon>
        <taxon>Thermomicrobiales</taxon>
        <taxon>environmental samples</taxon>
    </lineage>
</organism>
<gene>
    <name evidence="12" type="ORF">AVDCRST_MAG19-3742</name>
</gene>
<feature type="transmembrane region" description="Helical" evidence="11">
    <location>
        <begin position="295"/>
        <end position="322"/>
    </location>
</feature>
<feature type="transmembrane region" description="Helical" evidence="11">
    <location>
        <begin position="77"/>
        <end position="103"/>
    </location>
</feature>